<keyword evidence="1 2" id="KW-0344">Guanine-nucleotide releasing factor</keyword>
<dbReference type="GO" id="GO:0046982">
    <property type="term" value="F:protein heterodimerization activity"/>
    <property type="evidence" value="ECO:0007669"/>
    <property type="project" value="InterPro"/>
</dbReference>
<evidence type="ECO:0000259" key="7">
    <source>
        <dbReference type="PROSITE" id="PS50212"/>
    </source>
</evidence>
<feature type="domain" description="DH" evidence="6">
    <location>
        <begin position="194"/>
        <end position="382"/>
    </location>
</feature>
<sequence>MANYDFSANAQKWEKLFIQAIRSVGHQVHPGLTIEEETLVYVDSLLYQVLSFLCTPAPRKIQDVEDRVKANFPEDLTQWAVREAQDALRKYKDNKKKSAQILSFPVEKVYQKLLKEISATVNIKAEYEVSVYINAVLEYVSADVLKLAGNYTDNCKRTSITPKDVNVAISADRVLDQLFKFKSDKPVPKKVVHSKEEAVRDMLAVETKYMRDVDMVVKIFLELFESAKDSDPSLFTERNIVYIFCNIREIHDFEREFVYALEEAREFNPKKPLVGAIFEDMALEEKFEVYSEYAANFENSRRELEAILRDPRVIAFLEARKMKEAVMYVLPKLLFEPLYQVFHYFDLLKILLKCTETSDPDHNSIRQAQISLMNLEDELKRTCKDFLVKRNNTYLKHGKNSAVSEGIFKDIQMKIENWEGSDLAIQCSDLYKEGLVQSKDAAGSKMLTTSKERYLIVFDNLILLCKPRGQPSANCDFHVKERIKTSSLTVREIQDTDDMKFAIEITTSDGKRYPFGCKSPIEKAEWLEALHTLAVRPTLEKTLDKKIAEAEASDGPLLELLNPGQYVFAQQDSVSNILHETEEGQTNGPPVIKGGSIYKLVERLTYPSYADPNYLTQFLITYRSFCTPTDLLNLLIERYNVPEPVNVPQEQLLRFRKNYITPVRLRVFNVFRQWVDKHYYDFENNTDLLKRFLEFIKDSMSGDKKMDKAVKSLTRAVRQRRETIENAKTIIFSDPPPPTEKGSAALDKIEDFDVLSLSPIEIARQLTLIESDIYRTIKPSELVGQPWVKSDKEERSPNVLKMIHRFNAVSRWVATCVVDTESLKERVDVIINFLEVLAECERLNNFNGMMEILSGLQATSVYRLKFTWAEVPAKKRAILDDAASLLSRDGNFKKLRERLHTVNPPCIPFFGMYLTDLTFIEDGTTDYLPTANDAIKLINFTKRRRVASVIAEIALHQNLPYNLAVVQLLQDFCYHAVFIEEEEGFAKSLEIEPRNAEKAPDAPSGKPTRLRRSASTASMAKDGRMQRASSQQDLNGFDSKRLSQTGGTIGKRTGRANSGQTVLEDEEEAPAPAPALPPKSRPVSVMSVSPDSPGGDSGAAPPIPARNRRQSEVGGSSPPVFGHGTPPSLPPKVGMPLTIGSPSLSHGFGAGPNSPGPNSPGGGFNSNSLKNKAPPPLPPKAGVPGLSTSPSNSSPGVPPIKSRPLPTPPS</sequence>
<feature type="compositionally biased region" description="Low complexity" evidence="3">
    <location>
        <begin position="1081"/>
        <end position="1100"/>
    </location>
</feature>
<dbReference type="InterPro" id="IPR001895">
    <property type="entry name" value="RASGEF_cat_dom"/>
</dbReference>
<dbReference type="SUPFAM" id="SSF48366">
    <property type="entry name" value="Ras GEF"/>
    <property type="match status" value="1"/>
</dbReference>
<dbReference type="PANTHER" id="PTHR23113">
    <property type="entry name" value="GUANINE NUCLEOTIDE EXCHANGE FACTOR"/>
    <property type="match status" value="1"/>
</dbReference>
<dbReference type="Pfam" id="PF22697">
    <property type="entry name" value="SOS1_NGEF_PH"/>
    <property type="match status" value="1"/>
</dbReference>
<dbReference type="Pfam" id="PF00125">
    <property type="entry name" value="Histone"/>
    <property type="match status" value="1"/>
</dbReference>
<dbReference type="GO" id="GO:0003677">
    <property type="term" value="F:DNA binding"/>
    <property type="evidence" value="ECO:0007669"/>
    <property type="project" value="InterPro"/>
</dbReference>
<dbReference type="InterPro" id="IPR007125">
    <property type="entry name" value="H2A/H2B/H3"/>
</dbReference>
<feature type="domain" description="Ras-GEF" evidence="5">
    <location>
        <begin position="758"/>
        <end position="994"/>
    </location>
</feature>
<dbReference type="GO" id="GO:0000786">
    <property type="term" value="C:nucleosome"/>
    <property type="evidence" value="ECO:0007669"/>
    <property type="project" value="InterPro"/>
</dbReference>
<dbReference type="InterPro" id="IPR002119">
    <property type="entry name" value="Histone_H2A"/>
</dbReference>
<evidence type="ECO:0000259" key="4">
    <source>
        <dbReference type="PROSITE" id="PS50003"/>
    </source>
</evidence>
<gene>
    <name evidence="8" type="ORF">CAOG_002664</name>
</gene>
<dbReference type="InterPro" id="IPR009072">
    <property type="entry name" value="Histone-fold"/>
</dbReference>
<dbReference type="SMART" id="SM00233">
    <property type="entry name" value="PH"/>
    <property type="match status" value="1"/>
</dbReference>
<dbReference type="Gene3D" id="1.10.840.10">
    <property type="entry name" value="Ras guanine-nucleotide exchange factors catalytic domain"/>
    <property type="match status" value="1"/>
</dbReference>
<dbReference type="Pfam" id="PF00621">
    <property type="entry name" value="RhoGEF"/>
    <property type="match status" value="1"/>
</dbReference>
<feature type="compositionally biased region" description="Basic and acidic residues" evidence="3">
    <location>
        <begin position="990"/>
        <end position="1000"/>
    </location>
</feature>
<dbReference type="InterPro" id="IPR000651">
    <property type="entry name" value="Ras-like_Gua-exchang_fac_N"/>
</dbReference>
<feature type="region of interest" description="Disordered" evidence="3">
    <location>
        <begin position="990"/>
        <end position="1210"/>
    </location>
</feature>
<reference evidence="9" key="1">
    <citation type="submission" date="2011-02" db="EMBL/GenBank/DDBJ databases">
        <title>The Genome Sequence of Capsaspora owczarzaki ATCC 30864.</title>
        <authorList>
            <person name="Russ C."/>
            <person name="Cuomo C."/>
            <person name="Burger G."/>
            <person name="Gray M.W."/>
            <person name="Holland P.W.H."/>
            <person name="King N."/>
            <person name="Lang F.B.F."/>
            <person name="Roger A.J."/>
            <person name="Ruiz-Trillo I."/>
            <person name="Young S.K."/>
            <person name="Zeng Q."/>
            <person name="Gargeya S."/>
            <person name="Alvarado L."/>
            <person name="Berlin A."/>
            <person name="Chapman S.B."/>
            <person name="Chen Z."/>
            <person name="Freedman E."/>
            <person name="Gellesch M."/>
            <person name="Goldberg J."/>
            <person name="Griggs A."/>
            <person name="Gujja S."/>
            <person name="Heilman E."/>
            <person name="Heiman D."/>
            <person name="Howarth C."/>
            <person name="Mehta T."/>
            <person name="Neiman D."/>
            <person name="Pearson M."/>
            <person name="Roberts A."/>
            <person name="Saif S."/>
            <person name="Shea T."/>
            <person name="Shenoy N."/>
            <person name="Sisk P."/>
            <person name="Stolte C."/>
            <person name="Sykes S."/>
            <person name="White J."/>
            <person name="Yandava C."/>
            <person name="Haas B."/>
            <person name="Nusbaum C."/>
            <person name="Birren B."/>
        </authorList>
    </citation>
    <scope>NUCLEOTIDE SEQUENCE</scope>
    <source>
        <strain evidence="9">ATCC 30864</strain>
    </source>
</reference>
<dbReference type="CDD" id="cd22915">
    <property type="entry name" value="HFD_SOS1_rpt2"/>
    <property type="match status" value="1"/>
</dbReference>
<dbReference type="InterPro" id="IPR035899">
    <property type="entry name" value="DBL_dom_sf"/>
</dbReference>
<evidence type="ECO:0000256" key="1">
    <source>
        <dbReference type="ARBA" id="ARBA00022658"/>
    </source>
</evidence>
<dbReference type="CDD" id="cd00160">
    <property type="entry name" value="RhoGEF"/>
    <property type="match status" value="1"/>
</dbReference>
<accession>A0A0D2U8Z3</accession>
<keyword evidence="9" id="KW-1185">Reference proteome</keyword>
<feature type="compositionally biased region" description="Pro residues" evidence="3">
    <location>
        <begin position="1071"/>
        <end position="1080"/>
    </location>
</feature>
<dbReference type="Gene3D" id="2.30.29.30">
    <property type="entry name" value="Pleckstrin-homology domain (PH domain)/Phosphotyrosine-binding domain (PTB)"/>
    <property type="match status" value="1"/>
</dbReference>
<evidence type="ECO:0000259" key="5">
    <source>
        <dbReference type="PROSITE" id="PS50009"/>
    </source>
</evidence>
<evidence type="ECO:0000259" key="6">
    <source>
        <dbReference type="PROSITE" id="PS50010"/>
    </source>
</evidence>
<dbReference type="InterPro" id="IPR055251">
    <property type="entry name" value="SOS1_NGEF_PH"/>
</dbReference>
<dbReference type="SMART" id="SM00325">
    <property type="entry name" value="RhoGEF"/>
    <property type="match status" value="1"/>
</dbReference>
<dbReference type="Pfam" id="PF00618">
    <property type="entry name" value="RasGEF_N"/>
    <property type="match status" value="1"/>
</dbReference>
<dbReference type="PROSITE" id="PS50212">
    <property type="entry name" value="RASGEF_NTER"/>
    <property type="match status" value="1"/>
</dbReference>
<dbReference type="SUPFAM" id="SSF47113">
    <property type="entry name" value="Histone-fold"/>
    <property type="match status" value="1"/>
</dbReference>
<dbReference type="CDD" id="cd06224">
    <property type="entry name" value="REM"/>
    <property type="match status" value="1"/>
</dbReference>
<dbReference type="AlphaFoldDB" id="A0A0D2U8Z3"/>
<dbReference type="PROSITE" id="PS00720">
    <property type="entry name" value="RASGEF"/>
    <property type="match status" value="1"/>
</dbReference>
<evidence type="ECO:0000313" key="8">
    <source>
        <dbReference type="EMBL" id="KJE91536.1"/>
    </source>
</evidence>
<dbReference type="PROSITE" id="PS50010">
    <property type="entry name" value="DH_2"/>
    <property type="match status" value="1"/>
</dbReference>
<dbReference type="eggNOG" id="KOG3417">
    <property type="taxonomic scope" value="Eukaryota"/>
</dbReference>
<feature type="domain" description="N-terminal Ras-GEF" evidence="7">
    <location>
        <begin position="588"/>
        <end position="721"/>
    </location>
</feature>
<dbReference type="EMBL" id="KE346362">
    <property type="protein sequence ID" value="KJE91536.1"/>
    <property type="molecule type" value="Genomic_DNA"/>
</dbReference>
<name>A0A0D2U8Z3_CAPO3</name>
<protein>
    <submittedName>
        <fullName evidence="8">Guanine nucleotide exchange factor</fullName>
    </submittedName>
</protein>
<dbReference type="GO" id="GO:0007265">
    <property type="term" value="P:Ras protein signal transduction"/>
    <property type="evidence" value="ECO:0007669"/>
    <property type="project" value="TreeGrafter"/>
</dbReference>
<dbReference type="PhylomeDB" id="A0A0D2U8Z3"/>
<evidence type="ECO:0000256" key="2">
    <source>
        <dbReference type="PROSITE-ProRule" id="PRU00168"/>
    </source>
</evidence>
<dbReference type="InterPro" id="IPR036964">
    <property type="entry name" value="RASGEF_cat_dom_sf"/>
</dbReference>
<dbReference type="SUPFAM" id="SSF48065">
    <property type="entry name" value="DBL homology domain (DH-domain)"/>
    <property type="match status" value="1"/>
</dbReference>
<dbReference type="GO" id="GO:0005085">
    <property type="term" value="F:guanyl-nucleotide exchange factor activity"/>
    <property type="evidence" value="ECO:0007669"/>
    <property type="project" value="UniProtKB-KW"/>
</dbReference>
<dbReference type="InterPro" id="IPR000219">
    <property type="entry name" value="DH_dom"/>
</dbReference>
<organism evidence="8 9">
    <name type="scientific">Capsaspora owczarzaki (strain ATCC 30864)</name>
    <dbReference type="NCBI Taxonomy" id="595528"/>
    <lineage>
        <taxon>Eukaryota</taxon>
        <taxon>Filasterea</taxon>
        <taxon>Capsaspora</taxon>
    </lineage>
</organism>
<dbReference type="STRING" id="595528.A0A0D2U8Z3"/>
<dbReference type="SMART" id="SM00147">
    <property type="entry name" value="RasGEF"/>
    <property type="match status" value="1"/>
</dbReference>
<dbReference type="InterPro" id="IPR008937">
    <property type="entry name" value="Ras-like_GEF"/>
</dbReference>
<dbReference type="CDD" id="cd00155">
    <property type="entry name" value="RasGEF"/>
    <property type="match status" value="1"/>
</dbReference>
<dbReference type="Gene3D" id="1.10.20.10">
    <property type="entry name" value="Histone, subunit A"/>
    <property type="match status" value="1"/>
</dbReference>
<dbReference type="GO" id="GO:0005886">
    <property type="term" value="C:plasma membrane"/>
    <property type="evidence" value="ECO:0007669"/>
    <property type="project" value="TreeGrafter"/>
</dbReference>
<dbReference type="InterPro" id="IPR019804">
    <property type="entry name" value="Ras_G-nucl-exch_fac_CS"/>
</dbReference>
<dbReference type="PANTHER" id="PTHR23113:SF363">
    <property type="entry name" value="PROTEIN SON OF SEVENLESS"/>
    <property type="match status" value="1"/>
</dbReference>
<dbReference type="Gene3D" id="1.20.870.10">
    <property type="entry name" value="Son of sevenless (SoS) protein Chain: S domain 1"/>
    <property type="match status" value="1"/>
</dbReference>
<dbReference type="Gene3D" id="1.20.900.10">
    <property type="entry name" value="Dbl homology (DH) domain"/>
    <property type="match status" value="1"/>
</dbReference>
<dbReference type="PROSITE" id="PS50009">
    <property type="entry name" value="RASGEF_CAT"/>
    <property type="match status" value="1"/>
</dbReference>
<dbReference type="InParanoid" id="A0A0D2U8Z3"/>
<dbReference type="PROSITE" id="PS50003">
    <property type="entry name" value="PH_DOMAIN"/>
    <property type="match status" value="1"/>
</dbReference>
<dbReference type="InterPro" id="IPR023578">
    <property type="entry name" value="Ras_GEF_dom_sf"/>
</dbReference>
<dbReference type="Proteomes" id="UP000008743">
    <property type="component" value="Unassembled WGS sequence"/>
</dbReference>
<evidence type="ECO:0000256" key="3">
    <source>
        <dbReference type="SAM" id="MobiDB-lite"/>
    </source>
</evidence>
<dbReference type="OrthoDB" id="546434at2759"/>
<feature type="domain" description="PH" evidence="4">
    <location>
        <begin position="429"/>
        <end position="535"/>
    </location>
</feature>
<dbReference type="GO" id="GO:0030527">
    <property type="term" value="F:structural constituent of chromatin"/>
    <property type="evidence" value="ECO:0007669"/>
    <property type="project" value="InterPro"/>
</dbReference>
<dbReference type="Pfam" id="PF00617">
    <property type="entry name" value="RasGEF"/>
    <property type="match status" value="1"/>
</dbReference>
<proteinExistence type="predicted"/>
<dbReference type="SMART" id="SM00229">
    <property type="entry name" value="RasGEFN"/>
    <property type="match status" value="1"/>
</dbReference>
<dbReference type="InterPro" id="IPR011993">
    <property type="entry name" value="PH-like_dom_sf"/>
</dbReference>
<dbReference type="SUPFAM" id="SSF50729">
    <property type="entry name" value="PH domain-like"/>
    <property type="match status" value="1"/>
</dbReference>
<dbReference type="InterPro" id="IPR001849">
    <property type="entry name" value="PH_domain"/>
</dbReference>
<dbReference type="SMART" id="SM00414">
    <property type="entry name" value="H2A"/>
    <property type="match status" value="1"/>
</dbReference>
<evidence type="ECO:0000313" key="9">
    <source>
        <dbReference type="Proteomes" id="UP000008743"/>
    </source>
</evidence>